<reference evidence="2 3" key="1">
    <citation type="submission" date="2016-11" db="EMBL/GenBank/DDBJ databases">
        <title>Rahnella oryzae sp. nov., isolated from rice root.</title>
        <authorList>
            <person name="Zhang X.-X."/>
            <person name="Zhang J."/>
        </authorList>
    </citation>
    <scope>NUCLEOTIDE SEQUENCE [LARGE SCALE GENOMIC DNA]</scope>
    <source>
        <strain evidence="2 3">J11-6</strain>
    </source>
</reference>
<feature type="signal peptide" evidence="1">
    <location>
        <begin position="1"/>
        <end position="22"/>
    </location>
</feature>
<dbReference type="AlphaFoldDB" id="A0A1S8CE91"/>
<dbReference type="NCBIfam" id="NF008028">
    <property type="entry name" value="PRK10759.1"/>
    <property type="match status" value="1"/>
</dbReference>
<dbReference type="InterPro" id="IPR017028">
    <property type="entry name" value="UCP034456"/>
</dbReference>
<dbReference type="OrthoDB" id="5625403at2"/>
<evidence type="ECO:0000256" key="1">
    <source>
        <dbReference type="SAM" id="SignalP"/>
    </source>
</evidence>
<dbReference type="EMBL" id="MOXD01000016">
    <property type="protein sequence ID" value="OMQ19945.1"/>
    <property type="molecule type" value="Genomic_DNA"/>
</dbReference>
<evidence type="ECO:0000313" key="2">
    <source>
        <dbReference type="EMBL" id="OMQ19945.1"/>
    </source>
</evidence>
<keyword evidence="3" id="KW-1185">Reference proteome</keyword>
<dbReference type="PANTHER" id="PTHR35462">
    <property type="match status" value="1"/>
</dbReference>
<dbReference type="PANTHER" id="PTHR35462:SF2">
    <property type="entry name" value="TRANSMEMBRANE PROTEIN"/>
    <property type="match status" value="1"/>
</dbReference>
<dbReference type="RefSeq" id="WP_076944115.1">
    <property type="nucleotide sequence ID" value="NZ_MOXD01000016.1"/>
</dbReference>
<gene>
    <name evidence="2" type="ORF">BMI79_20465</name>
</gene>
<name>A0A1S8CE91_9GAMM</name>
<comment type="caution">
    <text evidence="2">The sequence shown here is derived from an EMBL/GenBank/DDBJ whole genome shotgun (WGS) entry which is preliminary data.</text>
</comment>
<dbReference type="PROSITE" id="PS51257">
    <property type="entry name" value="PROKAR_LIPOPROTEIN"/>
    <property type="match status" value="1"/>
</dbReference>
<protein>
    <recommendedName>
        <fullName evidence="4">Lipoprotein</fullName>
    </recommendedName>
</protein>
<keyword evidence="1" id="KW-0732">Signal</keyword>
<dbReference type="Pfam" id="PF10043">
    <property type="entry name" value="DUF2279"/>
    <property type="match status" value="1"/>
</dbReference>
<evidence type="ECO:0000313" key="3">
    <source>
        <dbReference type="Proteomes" id="UP000216021"/>
    </source>
</evidence>
<sequence length="110" mass="11936">MRLLRLLILLPGLLFISGCTHMANDRWTGRDKAQHFVASAALAAAGAAYGDRQNWNEARSRSFGLAFSIGIGAAKELYDSRAGGTGWSWKDFAWDVAGAATGYSLYHIAR</sequence>
<organism evidence="2 3">
    <name type="scientific">Serratia oryzae</name>
    <dbReference type="NCBI Taxonomy" id="2034155"/>
    <lineage>
        <taxon>Bacteria</taxon>
        <taxon>Pseudomonadati</taxon>
        <taxon>Pseudomonadota</taxon>
        <taxon>Gammaproteobacteria</taxon>
        <taxon>Enterobacterales</taxon>
        <taxon>Yersiniaceae</taxon>
        <taxon>Serratia</taxon>
    </lineage>
</organism>
<dbReference type="InterPro" id="IPR018736">
    <property type="entry name" value="DUF2279_periplasmic_lipo"/>
</dbReference>
<dbReference type="PIRSF" id="PIRSF034456">
    <property type="entry name" value="UCP034456"/>
    <property type="match status" value="1"/>
</dbReference>
<evidence type="ECO:0008006" key="4">
    <source>
        <dbReference type="Google" id="ProtNLM"/>
    </source>
</evidence>
<dbReference type="STRING" id="2034155.BMI79_20465"/>
<dbReference type="Proteomes" id="UP000216021">
    <property type="component" value="Unassembled WGS sequence"/>
</dbReference>
<accession>A0A1S8CE91</accession>
<proteinExistence type="predicted"/>
<feature type="chain" id="PRO_5012865419" description="Lipoprotein" evidence="1">
    <location>
        <begin position="23"/>
        <end position="110"/>
    </location>
</feature>